<dbReference type="AlphaFoldDB" id="A0A9W8USM3"/>
<evidence type="ECO:0000313" key="1">
    <source>
        <dbReference type="EMBL" id="KAJ4164229.1"/>
    </source>
</evidence>
<evidence type="ECO:0000313" key="2">
    <source>
        <dbReference type="Proteomes" id="UP001144673"/>
    </source>
</evidence>
<protein>
    <submittedName>
        <fullName evidence="1">Uncharacterized protein</fullName>
    </submittedName>
</protein>
<dbReference type="Proteomes" id="UP001144673">
    <property type="component" value="Chromosome 1"/>
</dbReference>
<dbReference type="EMBL" id="JAJHUN010000001">
    <property type="protein sequence ID" value="KAJ4164229.1"/>
    <property type="molecule type" value="Genomic_DNA"/>
</dbReference>
<sequence>MIETTPLYTAGTGDSGVVLGRRTSGDEQAIIRNGRRLGFAATRVFEDIRWKSSCDTQWEFGKRFFMGGSMSKDENLTPSYLTAKPVITVSRLEDELTSILILATDVAQLHEYGGGGSCGEMAGSPVGEHYQGDEHEAANGADYCLVEERAPEGGKLCSGFDFLERWNNVDVRFPEERATIEDSNNIAVYLLRNAFGGNHRELLTGRLVYQAPVSKNKSAKTKPQNAVTILGAPCLRFSPSRLISAFRLFEEKCAMELGSSRALLQILVSAKDCPTR</sequence>
<name>A0A9W8USM3_AKAMU</name>
<dbReference type="InterPro" id="IPR036457">
    <property type="entry name" value="PPM-type-like_dom_sf"/>
</dbReference>
<reference evidence="1" key="1">
    <citation type="journal article" date="2023" name="Access Microbiol">
        <title>De-novo genome assembly for Akanthomyces muscarius, a biocontrol agent of insect agricultural pests.</title>
        <authorList>
            <person name="Erdos Z."/>
            <person name="Studholme D.J."/>
            <person name="Raymond B."/>
            <person name="Sharma M."/>
        </authorList>
    </citation>
    <scope>NUCLEOTIDE SEQUENCE</scope>
    <source>
        <strain evidence="1">Ve6</strain>
    </source>
</reference>
<dbReference type="Gene3D" id="3.60.40.10">
    <property type="entry name" value="PPM-type phosphatase domain"/>
    <property type="match status" value="1"/>
</dbReference>
<proteinExistence type="predicted"/>
<keyword evidence="2" id="KW-1185">Reference proteome</keyword>
<organism evidence="1 2">
    <name type="scientific">Akanthomyces muscarius</name>
    <name type="common">Entomopathogenic fungus</name>
    <name type="synonym">Lecanicillium muscarium</name>
    <dbReference type="NCBI Taxonomy" id="2231603"/>
    <lineage>
        <taxon>Eukaryota</taxon>
        <taxon>Fungi</taxon>
        <taxon>Dikarya</taxon>
        <taxon>Ascomycota</taxon>
        <taxon>Pezizomycotina</taxon>
        <taxon>Sordariomycetes</taxon>
        <taxon>Hypocreomycetidae</taxon>
        <taxon>Hypocreales</taxon>
        <taxon>Cordycipitaceae</taxon>
        <taxon>Akanthomyces</taxon>
    </lineage>
</organism>
<dbReference type="KEGG" id="amus:LMH87_005912"/>
<dbReference type="RefSeq" id="XP_056059144.1">
    <property type="nucleotide sequence ID" value="XM_056203716.1"/>
</dbReference>
<comment type="caution">
    <text evidence="1">The sequence shown here is derived from an EMBL/GenBank/DDBJ whole genome shotgun (WGS) entry which is preliminary data.</text>
</comment>
<gene>
    <name evidence="1" type="ORF">LMH87_005912</name>
</gene>
<accession>A0A9W8USM3</accession>
<dbReference type="GeneID" id="80893071"/>